<dbReference type="EMBL" id="LSQZ01000085">
    <property type="protein sequence ID" value="KXI10894.1"/>
    <property type="molecule type" value="Genomic_DNA"/>
</dbReference>
<evidence type="ECO:0000313" key="5">
    <source>
        <dbReference type="Proteomes" id="UP000070326"/>
    </source>
</evidence>
<evidence type="ECO:0000313" key="4">
    <source>
        <dbReference type="EMBL" id="KXI10894.1"/>
    </source>
</evidence>
<evidence type="ECO:0000256" key="2">
    <source>
        <dbReference type="SAM" id="SignalP"/>
    </source>
</evidence>
<dbReference type="PROSITE" id="PS51257">
    <property type="entry name" value="PROKAR_LIPOPROTEIN"/>
    <property type="match status" value="1"/>
</dbReference>
<protein>
    <submittedName>
        <fullName evidence="4">ABC transporter, substrate-binding protein, family 3</fullName>
    </submittedName>
</protein>
<accession>A0A135YNE5</accession>
<reference evidence="4 5" key="1">
    <citation type="submission" date="2016-02" db="EMBL/GenBank/DDBJ databases">
        <authorList>
            <person name="Wen L."/>
            <person name="He K."/>
            <person name="Yang H."/>
        </authorList>
    </citation>
    <scope>NUCLEOTIDE SEQUENCE [LARGE SCALE GENOMIC DNA]</scope>
    <source>
        <strain evidence="4 5">MJR8628A</strain>
    </source>
</reference>
<dbReference type="PATRIC" id="fig|1261.3.peg.1572"/>
<dbReference type="Proteomes" id="UP000070326">
    <property type="component" value="Unassembled WGS sequence"/>
</dbReference>
<dbReference type="PANTHER" id="PTHR35936">
    <property type="entry name" value="MEMBRANE-BOUND LYTIC MUREIN TRANSGLYCOSYLASE F"/>
    <property type="match status" value="1"/>
</dbReference>
<dbReference type="SUPFAM" id="SSF53850">
    <property type="entry name" value="Periplasmic binding protein-like II"/>
    <property type="match status" value="1"/>
</dbReference>
<proteinExistence type="predicted"/>
<organism evidence="4 5">
    <name type="scientific">Peptostreptococcus anaerobius</name>
    <dbReference type="NCBI Taxonomy" id="1261"/>
    <lineage>
        <taxon>Bacteria</taxon>
        <taxon>Bacillati</taxon>
        <taxon>Bacillota</taxon>
        <taxon>Clostridia</taxon>
        <taxon>Peptostreptococcales</taxon>
        <taxon>Peptostreptococcaceae</taxon>
        <taxon>Peptostreptococcus</taxon>
    </lineage>
</organism>
<dbReference type="PANTHER" id="PTHR35936:SF34">
    <property type="entry name" value="ABC TRANSPORTER EXTRACELLULAR-BINDING PROTEIN YCKB-RELATED"/>
    <property type="match status" value="1"/>
</dbReference>
<dbReference type="STRING" id="1261.HMPREF3195_01636"/>
<comment type="caution">
    <text evidence="4">The sequence shown here is derived from an EMBL/GenBank/DDBJ whole genome shotgun (WGS) entry which is preliminary data.</text>
</comment>
<keyword evidence="1 2" id="KW-0732">Signal</keyword>
<feature type="domain" description="Solute-binding protein family 3/N-terminal" evidence="3">
    <location>
        <begin position="40"/>
        <end position="264"/>
    </location>
</feature>
<dbReference type="Gene3D" id="3.40.190.10">
    <property type="entry name" value="Periplasmic binding protein-like II"/>
    <property type="match status" value="2"/>
</dbReference>
<feature type="signal peptide" evidence="2">
    <location>
        <begin position="1"/>
        <end position="24"/>
    </location>
</feature>
<gene>
    <name evidence="4" type="ORF">HMPREF3195_01636</name>
</gene>
<dbReference type="CDD" id="cd00996">
    <property type="entry name" value="PBP2_AatB_like"/>
    <property type="match status" value="1"/>
</dbReference>
<dbReference type="Pfam" id="PF00497">
    <property type="entry name" value="SBP_bac_3"/>
    <property type="match status" value="1"/>
</dbReference>
<dbReference type="RefSeq" id="WP_060917012.1">
    <property type="nucleotide sequence ID" value="NZ_CAXUJS010000001.1"/>
</dbReference>
<dbReference type="InterPro" id="IPR001638">
    <property type="entry name" value="Solute-binding_3/MltF_N"/>
</dbReference>
<dbReference type="SMART" id="SM00062">
    <property type="entry name" value="PBPb"/>
    <property type="match status" value="1"/>
</dbReference>
<name>A0A135YNE5_9FIRM</name>
<sequence length="264" mass="29789">MKFKSLKKLMAVGLGLVIATSLVACKSSEKKADSAKSSKEIVVGLDNTFVPMGFLDDKNELVGFDIDLAKEAFKRMGLEPRFENIDWSTKEQSLENKNVDALWNGYSITEQRKEKVAFSTPYLDNKQIVVSMKKDNIKTFKDLKDKQVGTQAGSASLDAIEANKEFTGLIKGSEPTTYDTFDKALRDLEIGRTKAVVGDEVLLKYYIKQRGADKYQVLDGDLGKEQYGVGFRKDDTKRVEEFNKVLKEMQEDGTFDKIKAKWFN</sequence>
<evidence type="ECO:0000256" key="1">
    <source>
        <dbReference type="ARBA" id="ARBA00022729"/>
    </source>
</evidence>
<dbReference type="AlphaFoldDB" id="A0A135YNE5"/>
<evidence type="ECO:0000259" key="3">
    <source>
        <dbReference type="SMART" id="SM00062"/>
    </source>
</evidence>
<dbReference type="eggNOG" id="COG0834">
    <property type="taxonomic scope" value="Bacteria"/>
</dbReference>
<feature type="chain" id="PRO_5039053504" evidence="2">
    <location>
        <begin position="25"/>
        <end position="264"/>
    </location>
</feature>